<dbReference type="GO" id="GO:0016104">
    <property type="term" value="P:triterpenoid biosynthetic process"/>
    <property type="evidence" value="ECO:0007669"/>
    <property type="project" value="InterPro"/>
</dbReference>
<dbReference type="Pfam" id="PF13243">
    <property type="entry name" value="SQHop_cyclase_C"/>
    <property type="match status" value="1"/>
</dbReference>
<name>A0AAD7VTA6_9ASCO</name>
<keyword evidence="3" id="KW-0677">Repeat</keyword>
<organism evidence="10 11">
    <name type="scientific">Lipomyces tetrasporus</name>
    <dbReference type="NCBI Taxonomy" id="54092"/>
    <lineage>
        <taxon>Eukaryota</taxon>
        <taxon>Fungi</taxon>
        <taxon>Dikarya</taxon>
        <taxon>Ascomycota</taxon>
        <taxon>Saccharomycotina</taxon>
        <taxon>Lipomycetes</taxon>
        <taxon>Lipomycetales</taxon>
        <taxon>Lipomycetaceae</taxon>
        <taxon>Lipomyces</taxon>
    </lineage>
</organism>
<dbReference type="SUPFAM" id="SSF48239">
    <property type="entry name" value="Terpenoid cyclases/Protein prenyltransferases"/>
    <property type="match status" value="2"/>
</dbReference>
<evidence type="ECO:0000256" key="2">
    <source>
        <dbReference type="ARBA" id="ARBA00022516"/>
    </source>
</evidence>
<dbReference type="CDD" id="cd02892">
    <property type="entry name" value="SQCY_1"/>
    <property type="match status" value="1"/>
</dbReference>
<evidence type="ECO:0000256" key="7">
    <source>
        <dbReference type="RuleBase" id="RU362003"/>
    </source>
</evidence>
<evidence type="ECO:0000256" key="4">
    <source>
        <dbReference type="ARBA" id="ARBA00022955"/>
    </source>
</evidence>
<dbReference type="GO" id="GO:0005811">
    <property type="term" value="C:lipid droplet"/>
    <property type="evidence" value="ECO:0007669"/>
    <property type="project" value="InterPro"/>
</dbReference>
<dbReference type="InterPro" id="IPR032696">
    <property type="entry name" value="SQ_cyclase_C"/>
</dbReference>
<dbReference type="Gene3D" id="1.50.10.20">
    <property type="match status" value="2"/>
</dbReference>
<dbReference type="Pfam" id="PF13249">
    <property type="entry name" value="SQHop_cyclase_N"/>
    <property type="match status" value="1"/>
</dbReference>
<keyword evidence="4" id="KW-0752">Steroid biosynthesis</keyword>
<gene>
    <name evidence="10" type="ORF">POJ06DRAFT_254984</name>
</gene>
<dbReference type="InterPro" id="IPR008930">
    <property type="entry name" value="Terpenoid_cyclase/PrenylTrfase"/>
</dbReference>
<feature type="domain" description="Squalene cyclase N-terminal" evidence="9">
    <location>
        <begin position="87"/>
        <end position="351"/>
    </location>
</feature>
<dbReference type="FunFam" id="1.50.10.20:FF:000003">
    <property type="entry name" value="Terpene cyclase/mutase family member"/>
    <property type="match status" value="1"/>
</dbReference>
<dbReference type="SFLD" id="SFLDG01016">
    <property type="entry name" value="Prenyltransferase_Like_2"/>
    <property type="match status" value="1"/>
</dbReference>
<evidence type="ECO:0000256" key="1">
    <source>
        <dbReference type="ARBA" id="ARBA00009755"/>
    </source>
</evidence>
<dbReference type="GO" id="GO:0006696">
    <property type="term" value="P:ergosterol biosynthetic process"/>
    <property type="evidence" value="ECO:0007669"/>
    <property type="project" value="TreeGrafter"/>
</dbReference>
<accession>A0AAD7VTA6</accession>
<proteinExistence type="inferred from homology"/>
<dbReference type="NCBIfam" id="TIGR01787">
    <property type="entry name" value="squalene_cyclas"/>
    <property type="match status" value="1"/>
</dbReference>
<sequence length="729" mass="83675">MSRPALTRPFRSDRVDLPRTEPQRWKLRTDKVGRLNWVYIRDDDELRRHPQTPYEKYVLGLETGLPELPKAETPYDAALNGLRFFKELQLDEGLWACRYGGPMFLLIGVVAAHYVTRTPIREEWKIEIIRYLTNTAHPLDGGWGLHSEDKSTVFGTACNYVVIRLLGMPADHPVAVAARVTLHKFGGAVGCPQWGKLFLSVLNLYEWDGVNPIPPDIWVLPDWLPFHPSKWWIHCRQVYLPMGYLYSEKVKAPLDPLLESLRSEIYTSPYDTIDFSKHRNNISEIDIYYPHTTILDFVNSAMVMWEKFIRPDWLKQKAREVVLDLIHKENHNTDYLCVGPINNALNAIVIYCEEGANSKNFLRHKERFADFMYMSEEGMLMMGTNGVQCWDTSFALQTICTIGAGDMPEFQETVKKGLKFLDNSQFTENCVAGSYRDNRLGCWPFSTKDQGYTVSDCTSEAMKAVLMVQKLPYIETLVSDERIYPAIDVLLSLQNRANFAPGSFASYEKIRGTPLLELINPAEVFGNIMVEYPYVECSDSVVIGLSYFRDHSSYRRDEVVRAINDAVAYIKSEQDVNGGWYGSWGICFTYAAMFAIEALSYQGEVYSNSEVVRRGCHFLVKRQEADGGWGESYRSCETLTYVPHEQTQVVNTAWACLALMLAEYPDVDVIKRGIRLIMSRQHANGEWKQEGIEGVFNRSCMIEYPNYKFYFPIKALGIFARKYSNTPLF</sequence>
<dbReference type="InterPro" id="IPR032697">
    <property type="entry name" value="SQ_cyclase_N"/>
</dbReference>
<dbReference type="EMBL" id="JARPMG010000006">
    <property type="protein sequence ID" value="KAJ8099955.1"/>
    <property type="molecule type" value="Genomic_DNA"/>
</dbReference>
<evidence type="ECO:0000313" key="11">
    <source>
        <dbReference type="Proteomes" id="UP001217417"/>
    </source>
</evidence>
<dbReference type="Proteomes" id="UP001217417">
    <property type="component" value="Unassembled WGS sequence"/>
</dbReference>
<dbReference type="InterPro" id="IPR018333">
    <property type="entry name" value="Squalene_cyclase"/>
</dbReference>
<feature type="domain" description="Squalene cyclase C-terminal" evidence="8">
    <location>
        <begin position="389"/>
        <end position="719"/>
    </location>
</feature>
<evidence type="ECO:0000256" key="5">
    <source>
        <dbReference type="ARBA" id="ARBA00023098"/>
    </source>
</evidence>
<reference evidence="10" key="1">
    <citation type="submission" date="2023-03" db="EMBL/GenBank/DDBJ databases">
        <title>Near-Complete genome sequence of Lipomyces tetrasporous NRRL Y-64009, an oleaginous yeast capable of growing on lignocellulosic hydrolysates.</title>
        <authorList>
            <consortium name="Lawrence Berkeley National Laboratory"/>
            <person name="Jagtap S.S."/>
            <person name="Liu J.-J."/>
            <person name="Walukiewicz H.E."/>
            <person name="Pangilinan J."/>
            <person name="Lipzen A."/>
            <person name="Ahrendt S."/>
            <person name="Koriabine M."/>
            <person name="Cobaugh K."/>
            <person name="Salamov A."/>
            <person name="Yoshinaga Y."/>
            <person name="Ng V."/>
            <person name="Daum C."/>
            <person name="Grigoriev I.V."/>
            <person name="Slininger P.J."/>
            <person name="Dien B.S."/>
            <person name="Jin Y.-S."/>
            <person name="Rao C.V."/>
        </authorList>
    </citation>
    <scope>NUCLEOTIDE SEQUENCE</scope>
    <source>
        <strain evidence="10">NRRL Y-64009</strain>
    </source>
</reference>
<dbReference type="GO" id="GO:0000250">
    <property type="term" value="F:lanosterol synthase activity"/>
    <property type="evidence" value="ECO:0007669"/>
    <property type="project" value="UniProtKB-ARBA"/>
</dbReference>
<dbReference type="AlphaFoldDB" id="A0AAD7VTA6"/>
<keyword evidence="6 7" id="KW-0413">Isomerase</keyword>
<evidence type="ECO:0000259" key="8">
    <source>
        <dbReference type="Pfam" id="PF13243"/>
    </source>
</evidence>
<keyword evidence="5" id="KW-0443">Lipid metabolism</keyword>
<evidence type="ECO:0000256" key="3">
    <source>
        <dbReference type="ARBA" id="ARBA00022737"/>
    </source>
</evidence>
<keyword evidence="11" id="KW-1185">Reference proteome</keyword>
<evidence type="ECO:0000256" key="6">
    <source>
        <dbReference type="ARBA" id="ARBA00023235"/>
    </source>
</evidence>
<dbReference type="Gene3D" id="6.20.120.20">
    <property type="match status" value="1"/>
</dbReference>
<keyword evidence="2" id="KW-0444">Lipid biosynthesis</keyword>
<dbReference type="RefSeq" id="XP_056043405.1">
    <property type="nucleotide sequence ID" value="XM_056187838.1"/>
</dbReference>
<evidence type="ECO:0000259" key="9">
    <source>
        <dbReference type="Pfam" id="PF13249"/>
    </source>
</evidence>
<protein>
    <recommendedName>
        <fullName evidence="7">Terpene cyclase/mutase family member</fullName>
        <ecNumber evidence="7">5.4.99.-</ecNumber>
    </recommendedName>
</protein>
<dbReference type="EC" id="5.4.99.-" evidence="7"/>
<comment type="caution">
    <text evidence="10">The sequence shown here is derived from an EMBL/GenBank/DDBJ whole genome shotgun (WGS) entry which is preliminary data.</text>
</comment>
<dbReference type="GeneID" id="80883004"/>
<dbReference type="PANTHER" id="PTHR11764">
    <property type="entry name" value="TERPENE CYCLASE/MUTASE FAMILY MEMBER"/>
    <property type="match status" value="1"/>
</dbReference>
<dbReference type="PANTHER" id="PTHR11764:SF20">
    <property type="entry name" value="LANOSTEROL SYNTHASE"/>
    <property type="match status" value="1"/>
</dbReference>
<evidence type="ECO:0000313" key="10">
    <source>
        <dbReference type="EMBL" id="KAJ8099955.1"/>
    </source>
</evidence>
<comment type="similarity">
    <text evidence="1 7">Belongs to the terpene cyclase/mutase family.</text>
</comment>